<dbReference type="InterPro" id="IPR036770">
    <property type="entry name" value="Ankyrin_rpt-contain_sf"/>
</dbReference>
<feature type="non-terminal residue" evidence="3">
    <location>
        <position position="572"/>
    </location>
</feature>
<feature type="repeat" description="ANK" evidence="1">
    <location>
        <begin position="280"/>
        <end position="313"/>
    </location>
</feature>
<dbReference type="EMBL" id="CAJNIZ010031757">
    <property type="protein sequence ID" value="CAE7532455.1"/>
    <property type="molecule type" value="Genomic_DNA"/>
</dbReference>
<evidence type="ECO:0000313" key="3">
    <source>
        <dbReference type="EMBL" id="CAE7532455.1"/>
    </source>
</evidence>
<protein>
    <submittedName>
        <fullName evidence="3">SKOR protein</fullName>
    </submittedName>
</protein>
<keyword evidence="1" id="KW-0040">ANK repeat</keyword>
<dbReference type="SMART" id="SM00248">
    <property type="entry name" value="ANK"/>
    <property type="match status" value="6"/>
</dbReference>
<evidence type="ECO:0000313" key="4">
    <source>
        <dbReference type="Proteomes" id="UP000649617"/>
    </source>
</evidence>
<gene>
    <name evidence="3" type="primary">SKOR</name>
    <name evidence="3" type="ORF">SPIL2461_LOCUS14033</name>
</gene>
<dbReference type="GO" id="GO:0005249">
    <property type="term" value="F:voltage-gated potassium channel activity"/>
    <property type="evidence" value="ECO:0007669"/>
    <property type="project" value="InterPro"/>
</dbReference>
<dbReference type="SUPFAM" id="SSF48403">
    <property type="entry name" value="Ankyrin repeat"/>
    <property type="match status" value="1"/>
</dbReference>
<dbReference type="PANTHER" id="PTHR45743">
    <property type="entry name" value="POTASSIUM CHANNEL AKT1"/>
    <property type="match status" value="1"/>
</dbReference>
<dbReference type="PANTHER" id="PTHR45743:SF2">
    <property type="entry name" value="POTASSIUM CHANNEL AKT1"/>
    <property type="match status" value="1"/>
</dbReference>
<feature type="repeat" description="ANK" evidence="1">
    <location>
        <begin position="378"/>
        <end position="411"/>
    </location>
</feature>
<evidence type="ECO:0000256" key="2">
    <source>
        <dbReference type="SAM" id="MobiDB-lite"/>
    </source>
</evidence>
<evidence type="ECO:0000256" key="1">
    <source>
        <dbReference type="PROSITE-ProRule" id="PRU00023"/>
    </source>
</evidence>
<reference evidence="3" key="1">
    <citation type="submission" date="2021-02" db="EMBL/GenBank/DDBJ databases">
        <authorList>
            <person name="Dougan E. K."/>
            <person name="Rhodes N."/>
            <person name="Thang M."/>
            <person name="Chan C."/>
        </authorList>
    </citation>
    <scope>NUCLEOTIDE SEQUENCE</scope>
</reference>
<dbReference type="InterPro" id="IPR045319">
    <property type="entry name" value="KAT/AKT"/>
</dbReference>
<dbReference type="Gene3D" id="1.25.40.20">
    <property type="entry name" value="Ankyrin repeat-containing domain"/>
    <property type="match status" value="3"/>
</dbReference>
<keyword evidence="4" id="KW-1185">Reference proteome</keyword>
<dbReference type="Proteomes" id="UP000649617">
    <property type="component" value="Unassembled WGS sequence"/>
</dbReference>
<dbReference type="OrthoDB" id="433240at2759"/>
<dbReference type="PROSITE" id="PS50297">
    <property type="entry name" value="ANK_REP_REGION"/>
    <property type="match status" value="3"/>
</dbReference>
<feature type="region of interest" description="Disordered" evidence="2">
    <location>
        <begin position="64"/>
        <end position="112"/>
    </location>
</feature>
<comment type="caution">
    <text evidence="3">The sequence shown here is derived from an EMBL/GenBank/DDBJ whole genome shotgun (WGS) entry which is preliminary data.</text>
</comment>
<dbReference type="PROSITE" id="PS50088">
    <property type="entry name" value="ANK_REPEAT"/>
    <property type="match status" value="3"/>
</dbReference>
<dbReference type="InterPro" id="IPR002110">
    <property type="entry name" value="Ankyrin_rpt"/>
</dbReference>
<name>A0A812TEW9_SYMPI</name>
<sequence>VDRIDERGTALCDMSCLFGLRHEISIVSEEDSVFVKVPLEQLNHALTLYQKDHEVIHNNVLKLTPDPSAEQDGNEENPENQVLGGMGIWGEDDDDMAKSQASHTSRRRRKRKEGAVDLVAELTLHDLSLEGVAKVRKLIKQFQKTQEQERIGDFIAYAAQGKLEQMEAMLRSNKVSVSCVNWDQRTALHVAVSNGHVSIVEKLIMEYSAPLTVQDRFGHTPLDDAVRERHAEVAEFLMEASAEFKGGVSAAVQLCEAAANGETAQLDLLVDVDPNLGDYDNRTALHLASSNGHLETITKMLEFPTLDLSPLDRFGQTPLDDAIRHEHVAVQRLLKSEGAQMGKVEFGVALCEAASQNDHAKIRQMIEAGVRAGMADYDYRTALHLACSNGHLETCVFLLREGKVDPNPLDRFLNTPMDDAVRHGQHDVVQLLVKYRGRPSQDEEMQGGVRSEFINAMEEESNRKDADKLEKELKTNGFAEVLEKVVKLRSDIENEVHQFIQSATNIRYDLCRILHMSMIVSDDSARGKFELEEFMQGYQDETTTVQRLKLLMERDVKNYDNTAAKILQHIDE</sequence>
<accession>A0A812TEW9</accession>
<feature type="repeat" description="ANK" evidence="1">
    <location>
        <begin position="183"/>
        <end position="216"/>
    </location>
</feature>
<organism evidence="3 4">
    <name type="scientific">Symbiodinium pilosum</name>
    <name type="common">Dinoflagellate</name>
    <dbReference type="NCBI Taxonomy" id="2952"/>
    <lineage>
        <taxon>Eukaryota</taxon>
        <taxon>Sar</taxon>
        <taxon>Alveolata</taxon>
        <taxon>Dinophyceae</taxon>
        <taxon>Suessiales</taxon>
        <taxon>Symbiodiniaceae</taxon>
        <taxon>Symbiodinium</taxon>
    </lineage>
</organism>
<feature type="non-terminal residue" evidence="3">
    <location>
        <position position="1"/>
    </location>
</feature>
<dbReference type="AlphaFoldDB" id="A0A812TEW9"/>
<dbReference type="Pfam" id="PF12796">
    <property type="entry name" value="Ank_2"/>
    <property type="match status" value="3"/>
</dbReference>
<proteinExistence type="predicted"/>